<sequence>MEEEAPLMQVSPFSLTNVLPRKTITVTNTKFVLNALSIHLEYRLTVHNLGQHILDCILGSRNFVRHGIKSDLNYLYQVTLVLLYDLRHMGLDLDLSSIWRNAEIESYLPTEDMP</sequence>
<gene>
    <name evidence="1" type="ORF">K7432_010599</name>
</gene>
<organism evidence="1 2">
    <name type="scientific">Basidiobolus ranarum</name>
    <dbReference type="NCBI Taxonomy" id="34480"/>
    <lineage>
        <taxon>Eukaryota</taxon>
        <taxon>Fungi</taxon>
        <taxon>Fungi incertae sedis</taxon>
        <taxon>Zoopagomycota</taxon>
        <taxon>Entomophthoromycotina</taxon>
        <taxon>Basidiobolomycetes</taxon>
        <taxon>Basidiobolales</taxon>
        <taxon>Basidiobolaceae</taxon>
        <taxon>Basidiobolus</taxon>
    </lineage>
</organism>
<reference evidence="1 2" key="1">
    <citation type="submission" date="2023-04" db="EMBL/GenBank/DDBJ databases">
        <title>Genome of Basidiobolus ranarum AG-B5.</title>
        <authorList>
            <person name="Stajich J.E."/>
            <person name="Carter-House D."/>
            <person name="Gryganskyi A."/>
        </authorList>
    </citation>
    <scope>NUCLEOTIDE SEQUENCE [LARGE SCALE GENOMIC DNA]</scope>
    <source>
        <strain evidence="1 2">AG-B5</strain>
    </source>
</reference>
<evidence type="ECO:0000313" key="1">
    <source>
        <dbReference type="EMBL" id="KAK9703687.1"/>
    </source>
</evidence>
<dbReference type="EMBL" id="JASJQH010007616">
    <property type="protein sequence ID" value="KAK9703687.1"/>
    <property type="molecule type" value="Genomic_DNA"/>
</dbReference>
<name>A0ABR2VV71_9FUNG</name>
<evidence type="ECO:0000313" key="2">
    <source>
        <dbReference type="Proteomes" id="UP001479436"/>
    </source>
</evidence>
<accession>A0ABR2VV71</accession>
<comment type="caution">
    <text evidence="1">The sequence shown here is derived from an EMBL/GenBank/DDBJ whole genome shotgun (WGS) entry which is preliminary data.</text>
</comment>
<protein>
    <submittedName>
        <fullName evidence="1">Uncharacterized protein</fullName>
    </submittedName>
</protein>
<proteinExistence type="predicted"/>
<dbReference type="Proteomes" id="UP001479436">
    <property type="component" value="Unassembled WGS sequence"/>
</dbReference>
<keyword evidence="2" id="KW-1185">Reference proteome</keyword>